<accession>G8RTK5</accession>
<sequence length="45" mass="4885">MQTTQQYLLNQDLRVSADPRGGAVADEHIAGYGRDAGKPGIRRTT</sequence>
<dbReference type="Proteomes" id="UP000005442">
    <property type="component" value="Chromosome"/>
</dbReference>
<dbReference type="KEGG" id="mrh:MycrhN_4898"/>
<gene>
    <name evidence="1" type="ordered locus">MycrhN_4898</name>
</gene>
<protein>
    <submittedName>
        <fullName evidence="1">Uncharacterized protein</fullName>
    </submittedName>
</protein>
<dbReference type="HOGENOM" id="CLU_3202299_0_0_11"/>
<dbReference type="AlphaFoldDB" id="G8RTK5"/>
<dbReference type="EMBL" id="CP003169">
    <property type="protein sequence ID" value="AEV75379.1"/>
    <property type="molecule type" value="Genomic_DNA"/>
</dbReference>
<dbReference type="STRING" id="710685.MycrhN_4898"/>
<keyword evidence="2" id="KW-1185">Reference proteome</keyword>
<evidence type="ECO:0000313" key="2">
    <source>
        <dbReference type="Proteomes" id="UP000005442"/>
    </source>
</evidence>
<organism evidence="1 2">
    <name type="scientific">Mycolicibacterium rhodesiae (strain NBB3)</name>
    <name type="common">Mycobacterium rhodesiae</name>
    <dbReference type="NCBI Taxonomy" id="710685"/>
    <lineage>
        <taxon>Bacteria</taxon>
        <taxon>Bacillati</taxon>
        <taxon>Actinomycetota</taxon>
        <taxon>Actinomycetes</taxon>
        <taxon>Mycobacteriales</taxon>
        <taxon>Mycobacteriaceae</taxon>
        <taxon>Mycolicibacterium</taxon>
    </lineage>
</organism>
<reference evidence="1 2" key="1">
    <citation type="submission" date="2011-12" db="EMBL/GenBank/DDBJ databases">
        <title>Complete sequence of Mycobacterium rhodesiae NBB3.</title>
        <authorList>
            <consortium name="US DOE Joint Genome Institute"/>
            <person name="Lucas S."/>
            <person name="Han J."/>
            <person name="Lapidus A."/>
            <person name="Cheng J.-F."/>
            <person name="Goodwin L."/>
            <person name="Pitluck S."/>
            <person name="Peters L."/>
            <person name="Mikhailova N."/>
            <person name="Gu W."/>
            <person name="Detter J.C."/>
            <person name="Han C."/>
            <person name="Tapia R."/>
            <person name="Land M."/>
            <person name="Hauser L."/>
            <person name="Kyrpides N."/>
            <person name="Ivanova N."/>
            <person name="Pagani I."/>
            <person name="Mattes T."/>
            <person name="Holmes A."/>
            <person name="Rutledge P."/>
            <person name="Paulsen I."/>
            <person name="Coleman N."/>
            <person name="Woyke T."/>
        </authorList>
    </citation>
    <scope>NUCLEOTIDE SEQUENCE [LARGE SCALE GENOMIC DNA]</scope>
    <source>
        <strain evidence="1 2">NBB3</strain>
    </source>
</reference>
<name>G8RTK5_MYCRN</name>
<proteinExistence type="predicted"/>
<evidence type="ECO:0000313" key="1">
    <source>
        <dbReference type="EMBL" id="AEV75379.1"/>
    </source>
</evidence>